<dbReference type="GO" id="GO:0047372">
    <property type="term" value="F:monoacylglycerol lipase activity"/>
    <property type="evidence" value="ECO:0007669"/>
    <property type="project" value="TreeGrafter"/>
</dbReference>
<dbReference type="InterPro" id="IPR050266">
    <property type="entry name" value="AB_hydrolase_sf"/>
</dbReference>
<dbReference type="Pfam" id="PF12697">
    <property type="entry name" value="Abhydrolase_6"/>
    <property type="match status" value="1"/>
</dbReference>
<dbReference type="GO" id="GO:0016020">
    <property type="term" value="C:membrane"/>
    <property type="evidence" value="ECO:0007669"/>
    <property type="project" value="TreeGrafter"/>
</dbReference>
<name>T1ACR5_9ZZZZ</name>
<accession>T1ACR5</accession>
<dbReference type="GO" id="GO:0046464">
    <property type="term" value="P:acylglycerol catabolic process"/>
    <property type="evidence" value="ECO:0007669"/>
    <property type="project" value="TreeGrafter"/>
</dbReference>
<reference evidence="2" key="1">
    <citation type="submission" date="2013-08" db="EMBL/GenBank/DDBJ databases">
        <authorList>
            <person name="Mendez C."/>
            <person name="Richter M."/>
            <person name="Ferrer M."/>
            <person name="Sanchez J."/>
        </authorList>
    </citation>
    <scope>NUCLEOTIDE SEQUENCE</scope>
</reference>
<proteinExistence type="predicted"/>
<organism evidence="2">
    <name type="scientific">mine drainage metagenome</name>
    <dbReference type="NCBI Taxonomy" id="410659"/>
    <lineage>
        <taxon>unclassified sequences</taxon>
        <taxon>metagenomes</taxon>
        <taxon>ecological metagenomes</taxon>
    </lineage>
</organism>
<comment type="caution">
    <text evidence="2">The sequence shown here is derived from an EMBL/GenBank/DDBJ whole genome shotgun (WGS) entry which is preliminary data.</text>
</comment>
<reference evidence="2" key="2">
    <citation type="journal article" date="2014" name="ISME J.">
        <title>Microbial stratification in low pH oxic and suboxic macroscopic growths along an acid mine drainage.</title>
        <authorList>
            <person name="Mendez-Garcia C."/>
            <person name="Mesa V."/>
            <person name="Sprenger R.R."/>
            <person name="Richter M."/>
            <person name="Diez M.S."/>
            <person name="Solano J."/>
            <person name="Bargiela R."/>
            <person name="Golyshina O.V."/>
            <person name="Manteca A."/>
            <person name="Ramos J.L."/>
            <person name="Gallego J.R."/>
            <person name="Llorente I."/>
            <person name="Martins Dos Santos V.A."/>
            <person name="Jensen O.N."/>
            <person name="Pelaez A.I."/>
            <person name="Sanchez J."/>
            <person name="Ferrer M."/>
        </authorList>
    </citation>
    <scope>NUCLEOTIDE SEQUENCE</scope>
</reference>
<evidence type="ECO:0000313" key="2">
    <source>
        <dbReference type="EMBL" id="EQD39625.1"/>
    </source>
</evidence>
<dbReference type="EMBL" id="AUZZ01008053">
    <property type="protein sequence ID" value="EQD39625.1"/>
    <property type="molecule type" value="Genomic_DNA"/>
</dbReference>
<gene>
    <name evidence="2" type="ORF">B2A_11168</name>
</gene>
<evidence type="ECO:0000259" key="1">
    <source>
        <dbReference type="Pfam" id="PF12697"/>
    </source>
</evidence>
<dbReference type="InterPro" id="IPR000073">
    <property type="entry name" value="AB_hydrolase_1"/>
</dbReference>
<dbReference type="PANTHER" id="PTHR43798:SF5">
    <property type="entry name" value="MONOACYLGLYCEROL LIPASE ABHD6"/>
    <property type="match status" value="1"/>
</dbReference>
<dbReference type="PANTHER" id="PTHR43798">
    <property type="entry name" value="MONOACYLGLYCEROL LIPASE"/>
    <property type="match status" value="1"/>
</dbReference>
<feature type="domain" description="AB hydrolase-1" evidence="1">
    <location>
        <begin position="30"/>
        <end position="237"/>
    </location>
</feature>
<dbReference type="InterPro" id="IPR029058">
    <property type="entry name" value="AB_hydrolase_fold"/>
</dbReference>
<dbReference type="AlphaFoldDB" id="T1ACR5"/>
<sequence>MDYDALEDRYAQTHFGRMHYKYHKGTGKSIVFLHGLGASTRAWTRLVKALPDNLDIYLVDLLGHGKSDKPHIDYHIDVQVQFLHDFITAAGIKDPYLFGNSYGGWVAAVYAARYGSISGLILEDPAGIREYFKDIIDSGNDSDYKKDLLERLLEVNGNDRYVMESILNADMETLGWLDAGILSKITCKSLIIWGSADKVIDVHYSSVLKENIKGSVLEIIDGAGHEPHYTNPDEVAKIIASFIAHT</sequence>
<dbReference type="SUPFAM" id="SSF53474">
    <property type="entry name" value="alpha/beta-Hydrolases"/>
    <property type="match status" value="1"/>
</dbReference>
<protein>
    <submittedName>
        <fullName evidence="2">Esterase</fullName>
    </submittedName>
</protein>
<dbReference type="Gene3D" id="3.40.50.1820">
    <property type="entry name" value="alpha/beta hydrolase"/>
    <property type="match status" value="1"/>
</dbReference>